<dbReference type="InterPro" id="IPR004358">
    <property type="entry name" value="Sig_transdc_His_kin-like_C"/>
</dbReference>
<dbReference type="Proteomes" id="UP001501598">
    <property type="component" value="Unassembled WGS sequence"/>
</dbReference>
<evidence type="ECO:0000259" key="11">
    <source>
        <dbReference type="PROSITE" id="PS50113"/>
    </source>
</evidence>
<evidence type="ECO:0000259" key="12">
    <source>
        <dbReference type="PROSITE" id="PS50801"/>
    </source>
</evidence>
<dbReference type="InterPro" id="IPR013655">
    <property type="entry name" value="PAS_fold_3"/>
</dbReference>
<dbReference type="PROSITE" id="PS50113">
    <property type="entry name" value="PAC"/>
    <property type="match status" value="1"/>
</dbReference>
<dbReference type="InterPro" id="IPR003661">
    <property type="entry name" value="HisK_dim/P_dom"/>
</dbReference>
<dbReference type="Pfam" id="PF13466">
    <property type="entry name" value="STAS_2"/>
    <property type="match status" value="1"/>
</dbReference>
<dbReference type="Pfam" id="PF02518">
    <property type="entry name" value="HATPase_c"/>
    <property type="match status" value="1"/>
</dbReference>
<dbReference type="SUPFAM" id="SSF81606">
    <property type="entry name" value="PP2C-like"/>
    <property type="match status" value="1"/>
</dbReference>
<dbReference type="SMART" id="SM00388">
    <property type="entry name" value="HisKA"/>
    <property type="match status" value="1"/>
</dbReference>
<dbReference type="NCBIfam" id="TIGR00229">
    <property type="entry name" value="sensory_box"/>
    <property type="match status" value="1"/>
</dbReference>
<dbReference type="InterPro" id="IPR001610">
    <property type="entry name" value="PAC"/>
</dbReference>
<dbReference type="SUPFAM" id="SSF52091">
    <property type="entry name" value="SpoIIaa-like"/>
    <property type="match status" value="1"/>
</dbReference>
<dbReference type="CDD" id="cd16936">
    <property type="entry name" value="HATPase_RsbW-like"/>
    <property type="match status" value="1"/>
</dbReference>
<proteinExistence type="predicted"/>
<dbReference type="PRINTS" id="PR00344">
    <property type="entry name" value="BCTRLSENSOR"/>
</dbReference>
<dbReference type="InterPro" id="IPR029016">
    <property type="entry name" value="GAF-like_dom_sf"/>
</dbReference>
<dbReference type="PANTHER" id="PTHR43547">
    <property type="entry name" value="TWO-COMPONENT HISTIDINE KINASE"/>
    <property type="match status" value="1"/>
</dbReference>
<reference evidence="14" key="1">
    <citation type="journal article" date="2019" name="Int. J. Syst. Evol. Microbiol.">
        <title>The Global Catalogue of Microorganisms (GCM) 10K type strain sequencing project: providing services to taxonomists for standard genome sequencing and annotation.</title>
        <authorList>
            <consortium name="The Broad Institute Genomics Platform"/>
            <consortium name="The Broad Institute Genome Sequencing Center for Infectious Disease"/>
            <person name="Wu L."/>
            <person name="Ma J."/>
        </authorList>
    </citation>
    <scope>NUCLEOTIDE SEQUENCE [LARGE SCALE GENOMIC DNA]</scope>
    <source>
        <strain evidence="14">JCM 17906</strain>
    </source>
</reference>
<dbReference type="SUPFAM" id="SSF55781">
    <property type="entry name" value="GAF domain-like"/>
    <property type="match status" value="4"/>
</dbReference>
<dbReference type="InterPro" id="IPR011006">
    <property type="entry name" value="CheY-like_superfamily"/>
</dbReference>
<dbReference type="SMART" id="SM00387">
    <property type="entry name" value="HATPase_c"/>
    <property type="match status" value="1"/>
</dbReference>
<dbReference type="InterPro" id="IPR000700">
    <property type="entry name" value="PAS-assoc_C"/>
</dbReference>
<dbReference type="Pfam" id="PF08447">
    <property type="entry name" value="PAS_3"/>
    <property type="match status" value="1"/>
</dbReference>
<dbReference type="SUPFAM" id="SSF55785">
    <property type="entry name" value="PYP-like sensor domain (PAS domain)"/>
    <property type="match status" value="1"/>
</dbReference>
<dbReference type="SMART" id="SM00331">
    <property type="entry name" value="PP2C_SIG"/>
    <property type="match status" value="1"/>
</dbReference>
<feature type="modified residue" description="4-aspartylphosphate" evidence="8">
    <location>
        <position position="673"/>
    </location>
</feature>
<dbReference type="CDD" id="cd07043">
    <property type="entry name" value="STAS_anti-anti-sigma_factors"/>
    <property type="match status" value="1"/>
</dbReference>
<dbReference type="SUPFAM" id="SSF52172">
    <property type="entry name" value="CheY-like"/>
    <property type="match status" value="1"/>
</dbReference>
<keyword evidence="4 8" id="KW-0597">Phosphoprotein</keyword>
<evidence type="ECO:0000313" key="13">
    <source>
        <dbReference type="EMBL" id="GAA4542391.1"/>
    </source>
</evidence>
<dbReference type="Gene3D" id="3.30.565.10">
    <property type="entry name" value="Histidine kinase-like ATPase, C-terminal domain"/>
    <property type="match status" value="2"/>
</dbReference>
<dbReference type="PANTHER" id="PTHR43547:SF2">
    <property type="entry name" value="HYBRID SIGNAL TRANSDUCTION HISTIDINE KINASE C"/>
    <property type="match status" value="1"/>
</dbReference>
<dbReference type="InterPro" id="IPR036457">
    <property type="entry name" value="PPM-type-like_dom_sf"/>
</dbReference>
<dbReference type="InterPro" id="IPR001932">
    <property type="entry name" value="PPM-type_phosphatase-like_dom"/>
</dbReference>
<dbReference type="InterPro" id="IPR058548">
    <property type="entry name" value="MlaB-like_STAS"/>
</dbReference>
<evidence type="ECO:0000256" key="3">
    <source>
        <dbReference type="ARBA" id="ARBA00012438"/>
    </source>
</evidence>
<dbReference type="Pfam" id="PF01590">
    <property type="entry name" value="GAF"/>
    <property type="match status" value="2"/>
</dbReference>
<dbReference type="InterPro" id="IPR036890">
    <property type="entry name" value="HATPase_C_sf"/>
</dbReference>
<keyword evidence="7" id="KW-0902">Two-component regulatory system</keyword>
<dbReference type="RefSeq" id="WP_345414589.1">
    <property type="nucleotide sequence ID" value="NZ_BAABGT010000025.1"/>
</dbReference>
<dbReference type="Pfam" id="PF13581">
    <property type="entry name" value="HATPase_c_2"/>
    <property type="match status" value="1"/>
</dbReference>
<dbReference type="Pfam" id="PF13185">
    <property type="entry name" value="GAF_2"/>
    <property type="match status" value="1"/>
</dbReference>
<feature type="domain" description="Response regulatory" evidence="10">
    <location>
        <begin position="625"/>
        <end position="740"/>
    </location>
</feature>
<evidence type="ECO:0000256" key="2">
    <source>
        <dbReference type="ARBA" id="ARBA00004236"/>
    </source>
</evidence>
<dbReference type="PROSITE" id="PS50109">
    <property type="entry name" value="HIS_KIN"/>
    <property type="match status" value="1"/>
</dbReference>
<dbReference type="InterPro" id="IPR035965">
    <property type="entry name" value="PAS-like_dom_sf"/>
</dbReference>
<evidence type="ECO:0000256" key="4">
    <source>
        <dbReference type="ARBA" id="ARBA00022553"/>
    </source>
</evidence>
<evidence type="ECO:0000259" key="9">
    <source>
        <dbReference type="PROSITE" id="PS50109"/>
    </source>
</evidence>
<organism evidence="13 14">
    <name type="scientific">Pseudonocardia xishanensis</name>
    <dbReference type="NCBI Taxonomy" id="630995"/>
    <lineage>
        <taxon>Bacteria</taxon>
        <taxon>Bacillati</taxon>
        <taxon>Actinomycetota</taxon>
        <taxon>Actinomycetes</taxon>
        <taxon>Pseudonocardiales</taxon>
        <taxon>Pseudonocardiaceae</taxon>
        <taxon>Pseudonocardia</taxon>
    </lineage>
</organism>
<dbReference type="CDD" id="cd00130">
    <property type="entry name" value="PAS"/>
    <property type="match status" value="1"/>
</dbReference>
<dbReference type="SMART" id="SM00448">
    <property type="entry name" value="REC"/>
    <property type="match status" value="1"/>
</dbReference>
<evidence type="ECO:0000259" key="10">
    <source>
        <dbReference type="PROSITE" id="PS50110"/>
    </source>
</evidence>
<name>A0ABP8RLW3_9PSEU</name>
<evidence type="ECO:0000313" key="14">
    <source>
        <dbReference type="Proteomes" id="UP001501598"/>
    </source>
</evidence>
<dbReference type="Gene3D" id="3.30.750.24">
    <property type="entry name" value="STAS domain"/>
    <property type="match status" value="1"/>
</dbReference>
<keyword evidence="6" id="KW-0418">Kinase</keyword>
<comment type="catalytic activity">
    <reaction evidence="1">
        <text>ATP + protein L-histidine = ADP + protein N-phospho-L-histidine.</text>
        <dbReference type="EC" id="2.7.13.3"/>
    </reaction>
</comment>
<dbReference type="InterPro" id="IPR001789">
    <property type="entry name" value="Sig_transdc_resp-reg_receiver"/>
</dbReference>
<dbReference type="Gene3D" id="3.40.50.2300">
    <property type="match status" value="1"/>
</dbReference>
<evidence type="ECO:0000256" key="7">
    <source>
        <dbReference type="ARBA" id="ARBA00023012"/>
    </source>
</evidence>
<keyword evidence="14" id="KW-1185">Reference proteome</keyword>
<dbReference type="InterPro" id="IPR003594">
    <property type="entry name" value="HATPase_dom"/>
</dbReference>
<evidence type="ECO:0000256" key="8">
    <source>
        <dbReference type="PROSITE-ProRule" id="PRU00169"/>
    </source>
</evidence>
<dbReference type="Gene3D" id="3.30.450.40">
    <property type="match status" value="4"/>
</dbReference>
<dbReference type="Gene3D" id="1.10.287.130">
    <property type="match status" value="1"/>
</dbReference>
<dbReference type="SMART" id="SM00065">
    <property type="entry name" value="GAF"/>
    <property type="match status" value="3"/>
</dbReference>
<dbReference type="Gene3D" id="3.30.450.20">
    <property type="entry name" value="PAS domain"/>
    <property type="match status" value="2"/>
</dbReference>
<dbReference type="EC" id="2.7.13.3" evidence="3"/>
<comment type="caution">
    <text evidence="13">The sequence shown here is derived from an EMBL/GenBank/DDBJ whole genome shotgun (WGS) entry which is preliminary data.</text>
</comment>
<dbReference type="PROSITE" id="PS50801">
    <property type="entry name" value="STAS"/>
    <property type="match status" value="1"/>
</dbReference>
<dbReference type="InterPro" id="IPR036097">
    <property type="entry name" value="HisK_dim/P_sf"/>
</dbReference>
<sequence length="1856" mass="198017">MSAPPEDPGSLFAHGGEVGAVMGERDWAATPVGDPETWPAALRSVVRILLGSRFSMWMGWGPDLVVFYNDAYQRDTLRTKHPWALGRPAREVWAEIWPDIGPRIESVLETGEATWDSDLLLFLERSGYPEETYHTFSYSPLADETGATAGFLCVVTENTDRVLSERRMDTLRALSAALTSTRSEREVLDAVGDQLGRRTRDLPFTAVYLTADGGAARLACAVGVEEGSAAAPHTLAADHPWHRPEVLDGHPVVVDGLSALLPDLPTGSWDRPPEQAIVLPLGSAQEGAVAGFLVAGLNPYRALDDGYRGFVELLGAQIASGLRSARAYETERTRAEALAELDRAKTDFFSNVSHEFRTPLTLIMGPLEDLRREADPGPVDPARLRTELDVVHRNGMRLGKLVNSLLDYSRLQAGRIDARFGPVDLARLTNELAGAFRSAVEHAELGFVVDCPPLTAPVHVDRDSWEKIVLNLLSNALKFTFDGEIRVVLREVAGAVRLTVSDTGVGVAESEMPRLFERFHRVTGVRSRSAEGSGIGLAMVRELVGLHGGRITAQSTPGVGTTFTVEVPTGTAHLPADRIVDAADIEADAPEPRLAAPFVAESLRWLPATGPGPGEPAAGEAQFSRVLVADDNADMRDYLRRLLADRYTVEAVPDGRSALDSALADPPDILVTDVMMPGIDGLELLARLRADPRTARVPVLLLSARAGQEAAVEGLVAGADDYLVKPFAAPELLARVDGTLRLSRARTEAEQRFRMLADATPALIWVDGPEGDRTFVNQAWRDYTGAMDLAGWRSLVHPDDLEHYDARRAAATRENAGFEVEYRLRRADGRYLWVLDRGVPVAGPGAAGGGYVGGCLDIDARYREEERQRVVGEVGAAMDRAAAVHERREVLVRSLVDEGVADLAGLVVTDGTGPEVVAVATRDEETRELLRQVDVGPRWFADVVTKGLPVVLPGDGGLLSEGPPVQQDLGRRLALRSVALVPLAARGRIAGVLAAARTAPAAPQDDDDLALLDEIGARAAVALDNAQLFASEQETTARLALLQQATAALSAAPTPTLVAQVATEQFAQLTGATAVGVWELRADGVLEALALRGWDPRVERDWNTLPTDSDDPTAEAVRSRKPMWVERDEDWRTRYPQIDELVRREYGYGAVSSVPLVVAGRCIGVVSIAFVAERVLTDTERAAVLSLAEQCAEALRRAELLAAESDARLAAEKFSMVVSALSRAVTPAEVGRVILDHAVDIGAEEAAVVLVRDGQLEILASSEAVDVHRVPLAAGHPLAHASRTGRPVWVGERSEQAWRHRRLRTGQIELPDQVAVPLDLGGTILGALGLRFPAAPGTSGVAPPLSDEARAALLTVAAQCAQALDRARLHEAEHEIAAVLQRSLLPREVVPLEGLAVAARYRPGAAGVQAGGDWYDLFPVSLAGGRAGIALAVGDVVGQGAAAAAVMGQLRVALSGALRQGRAPAEALETLDEYVSWVPGAQASTAACLILDRETRTLRWARAGHLPPLLVDSTGAGFLEGGHGPVLGIRGRPPYSEGTIVVRPGATLLLYTDGLVERRGELLDTGLERLRTAAEDLADAPPEQLVDGLLDRLGEQDVHPDDIAVVAVRLLPAPLVTTVPAEAGELRGLRRRIAEWARLAALDELLVEDLQLVLGEAAANVVDHAYPDAPGSYDLRVALRGDGAVHVVVTDHGTWRPAPADKGHRGRGLDLIRALGREVTVQPGPLGTVIGFVVAPESAGAVPPPAPSTGLAPLVPDLRVHREDGTVRVGIRGEVDLATVGGLGAELLRLVDGASRGEEVRLDLDDVGYLASAGVGMLVDLVRQAAERGVRIRLDARPGTPAARVLDLTGIEPPAS</sequence>
<dbReference type="CDD" id="cd17574">
    <property type="entry name" value="REC_OmpR"/>
    <property type="match status" value="1"/>
</dbReference>
<dbReference type="SUPFAM" id="SSF55874">
    <property type="entry name" value="ATPase domain of HSP90 chaperone/DNA topoisomerase II/histidine kinase"/>
    <property type="match status" value="2"/>
</dbReference>
<dbReference type="Pfam" id="PF07228">
    <property type="entry name" value="SpoIIE"/>
    <property type="match status" value="1"/>
</dbReference>
<dbReference type="InterPro" id="IPR002645">
    <property type="entry name" value="STAS_dom"/>
</dbReference>
<accession>A0ABP8RLW3</accession>
<dbReference type="InterPro" id="IPR000014">
    <property type="entry name" value="PAS"/>
</dbReference>
<dbReference type="SMART" id="SM00086">
    <property type="entry name" value="PAC"/>
    <property type="match status" value="2"/>
</dbReference>
<feature type="domain" description="STAS" evidence="12">
    <location>
        <begin position="1756"/>
        <end position="1856"/>
    </location>
</feature>
<evidence type="ECO:0000256" key="6">
    <source>
        <dbReference type="ARBA" id="ARBA00022777"/>
    </source>
</evidence>
<dbReference type="Pfam" id="PF00512">
    <property type="entry name" value="HisKA"/>
    <property type="match status" value="1"/>
</dbReference>
<dbReference type="SUPFAM" id="SSF47384">
    <property type="entry name" value="Homodimeric domain of signal transducing histidine kinase"/>
    <property type="match status" value="1"/>
</dbReference>
<feature type="domain" description="Histidine kinase" evidence="9">
    <location>
        <begin position="351"/>
        <end position="571"/>
    </location>
</feature>
<protein>
    <recommendedName>
        <fullName evidence="3">histidine kinase</fullName>
        <ecNumber evidence="3">2.7.13.3</ecNumber>
    </recommendedName>
</protein>
<feature type="domain" description="PAC" evidence="11">
    <location>
        <begin position="818"/>
        <end position="870"/>
    </location>
</feature>
<keyword evidence="5" id="KW-0808">Transferase</keyword>
<dbReference type="InterPro" id="IPR005467">
    <property type="entry name" value="His_kinase_dom"/>
</dbReference>
<comment type="subcellular location">
    <subcellularLocation>
        <location evidence="2">Cell membrane</location>
    </subcellularLocation>
</comment>
<dbReference type="CDD" id="cd16922">
    <property type="entry name" value="HATPase_EvgS-ArcB-TorS-like"/>
    <property type="match status" value="1"/>
</dbReference>
<dbReference type="PROSITE" id="PS50110">
    <property type="entry name" value="RESPONSE_REGULATORY"/>
    <property type="match status" value="1"/>
</dbReference>
<dbReference type="Gene3D" id="3.60.40.10">
    <property type="entry name" value="PPM-type phosphatase domain"/>
    <property type="match status" value="1"/>
</dbReference>
<gene>
    <name evidence="13" type="ORF">GCM10023175_17670</name>
</gene>
<dbReference type="InterPro" id="IPR003018">
    <property type="entry name" value="GAF"/>
</dbReference>
<dbReference type="Pfam" id="PF00072">
    <property type="entry name" value="Response_reg"/>
    <property type="match status" value="1"/>
</dbReference>
<dbReference type="CDD" id="cd00082">
    <property type="entry name" value="HisKA"/>
    <property type="match status" value="1"/>
</dbReference>
<evidence type="ECO:0000256" key="1">
    <source>
        <dbReference type="ARBA" id="ARBA00000085"/>
    </source>
</evidence>
<evidence type="ECO:0000256" key="5">
    <source>
        <dbReference type="ARBA" id="ARBA00022679"/>
    </source>
</evidence>
<dbReference type="InterPro" id="IPR036513">
    <property type="entry name" value="STAS_dom_sf"/>
</dbReference>
<dbReference type="EMBL" id="BAABGT010000025">
    <property type="protein sequence ID" value="GAA4542391.1"/>
    <property type="molecule type" value="Genomic_DNA"/>
</dbReference>